<dbReference type="Gene3D" id="3.30.750.24">
    <property type="entry name" value="STAS domain"/>
    <property type="match status" value="1"/>
</dbReference>
<dbReference type="SUPFAM" id="SSF52091">
    <property type="entry name" value="SpoIIaa-like"/>
    <property type="match status" value="1"/>
</dbReference>
<evidence type="ECO:0000313" key="2">
    <source>
        <dbReference type="EMBL" id="GLR62916.1"/>
    </source>
</evidence>
<sequence>MHTGKLLSAKSQRTFILKLVGDVRLTLCCTLDELLERIFADKEIDSFVIDLSQTENLDSTTLGLLAKIAVQASSNGLAQPSIISPNQDITLLLESMGFRQYFILLKQPLTTSQELHEVPQLAGSEEHIKAQVLDAHLTLMAMNERNKEVFKSVVDALEECSEPDCPEN</sequence>
<reference evidence="3" key="1">
    <citation type="journal article" date="2019" name="Int. J. Syst. Evol. Microbiol.">
        <title>The Global Catalogue of Microorganisms (GCM) 10K type strain sequencing project: providing services to taxonomists for standard genome sequencing and annotation.</title>
        <authorList>
            <consortium name="The Broad Institute Genomics Platform"/>
            <consortium name="The Broad Institute Genome Sequencing Center for Infectious Disease"/>
            <person name="Wu L."/>
            <person name="Ma J."/>
        </authorList>
    </citation>
    <scope>NUCLEOTIDE SEQUENCE [LARGE SCALE GENOMIC DNA]</scope>
    <source>
        <strain evidence="3">NBRC 100033</strain>
    </source>
</reference>
<dbReference type="Proteomes" id="UP001156682">
    <property type="component" value="Unassembled WGS sequence"/>
</dbReference>
<dbReference type="InterPro" id="IPR014557">
    <property type="entry name" value="UCP029548_STAS-type"/>
</dbReference>
<feature type="domain" description="STAS" evidence="1">
    <location>
        <begin position="16"/>
        <end position="160"/>
    </location>
</feature>
<dbReference type="CDD" id="cd07043">
    <property type="entry name" value="STAS_anti-anti-sigma_factors"/>
    <property type="match status" value="1"/>
</dbReference>
<evidence type="ECO:0000259" key="1">
    <source>
        <dbReference type="PROSITE" id="PS50801"/>
    </source>
</evidence>
<organism evidence="2 3">
    <name type="scientific">Marinospirillum insulare</name>
    <dbReference type="NCBI Taxonomy" id="217169"/>
    <lineage>
        <taxon>Bacteria</taxon>
        <taxon>Pseudomonadati</taxon>
        <taxon>Pseudomonadota</taxon>
        <taxon>Gammaproteobacteria</taxon>
        <taxon>Oceanospirillales</taxon>
        <taxon>Oceanospirillaceae</taxon>
        <taxon>Marinospirillum</taxon>
    </lineage>
</organism>
<dbReference type="InterPro" id="IPR002645">
    <property type="entry name" value="STAS_dom"/>
</dbReference>
<proteinExistence type="predicted"/>
<dbReference type="PANTHER" id="PTHR33495">
    <property type="entry name" value="ANTI-SIGMA FACTOR ANTAGONIST TM_1081-RELATED-RELATED"/>
    <property type="match status" value="1"/>
</dbReference>
<dbReference type="PANTHER" id="PTHR33495:SF2">
    <property type="entry name" value="ANTI-SIGMA FACTOR ANTAGONIST TM_1081-RELATED"/>
    <property type="match status" value="1"/>
</dbReference>
<keyword evidence="3" id="KW-1185">Reference proteome</keyword>
<accession>A0ABQ5ZRZ6</accession>
<dbReference type="InterPro" id="IPR036513">
    <property type="entry name" value="STAS_dom_sf"/>
</dbReference>
<dbReference type="RefSeq" id="WP_027850319.1">
    <property type="nucleotide sequence ID" value="NZ_BSOR01000006.1"/>
</dbReference>
<dbReference type="Pfam" id="PF01740">
    <property type="entry name" value="STAS"/>
    <property type="match status" value="1"/>
</dbReference>
<dbReference type="PIRSF" id="PIRSF029548">
    <property type="entry name" value="UCP029548"/>
    <property type="match status" value="1"/>
</dbReference>
<comment type="caution">
    <text evidence="2">The sequence shown here is derived from an EMBL/GenBank/DDBJ whole genome shotgun (WGS) entry which is preliminary data.</text>
</comment>
<protein>
    <submittedName>
        <fullName evidence="2">Anti-anti-sigma factor</fullName>
    </submittedName>
</protein>
<name>A0ABQ5ZRZ6_9GAMM</name>
<gene>
    <name evidence="2" type="ORF">GCM10007878_03510</name>
</gene>
<dbReference type="EMBL" id="BSOR01000006">
    <property type="protein sequence ID" value="GLR62916.1"/>
    <property type="molecule type" value="Genomic_DNA"/>
</dbReference>
<dbReference type="PROSITE" id="PS50801">
    <property type="entry name" value="STAS"/>
    <property type="match status" value="1"/>
</dbReference>
<evidence type="ECO:0000313" key="3">
    <source>
        <dbReference type="Proteomes" id="UP001156682"/>
    </source>
</evidence>